<dbReference type="PROSITE" id="PS01124">
    <property type="entry name" value="HTH_ARAC_FAMILY_2"/>
    <property type="match status" value="1"/>
</dbReference>
<feature type="region of interest" description="Disordered" evidence="4">
    <location>
        <begin position="275"/>
        <end position="300"/>
    </location>
</feature>
<feature type="domain" description="HTH araC/xylS-type" evidence="5">
    <location>
        <begin position="186"/>
        <end position="284"/>
    </location>
</feature>
<reference evidence="6" key="1">
    <citation type="submission" date="2020-09" db="EMBL/GenBank/DDBJ databases">
        <title>A novel bacterium of genus Paenibacillus, isolated from South China Sea.</title>
        <authorList>
            <person name="Huang H."/>
            <person name="Mo K."/>
            <person name="Hu Y."/>
        </authorList>
    </citation>
    <scope>NUCLEOTIDE SEQUENCE</scope>
    <source>
        <strain evidence="6">IB182496</strain>
    </source>
</reference>
<keyword evidence="3" id="KW-0804">Transcription</keyword>
<comment type="caution">
    <text evidence="6">The sequence shown here is derived from an EMBL/GenBank/DDBJ whole genome shotgun (WGS) entry which is preliminary data.</text>
</comment>
<dbReference type="InterPro" id="IPR037923">
    <property type="entry name" value="HTH-like"/>
</dbReference>
<proteinExistence type="predicted"/>
<sequence>MSKADIGSAAILANIRRMVEVVPYRCHFKIHRMHRLKVPLSWSIEDNRRNEDLHLLYVIGGRGTYWLDGHEEPLRAGKLIFVSNGFAHSAELDPADPPVIIPIRFGLYEHGAARLHKLYEAPFAFACVPEPRSAYRQRFERLYEDYARADMEGLEQLCSAGIHAILIHLLNWRLNQKADRMDPRVIGMKQALDRSPERRTSLREWAERTGLSSKQVSRLFVQYFGMTPKQYHIRTLIKHAQFLLEETALTVSEIAEQLGYPDPYSFSKQYKQVTGVSPAAHRRATDPAPKSADAAPRPPL</sequence>
<keyword evidence="1" id="KW-0805">Transcription regulation</keyword>
<dbReference type="AlphaFoldDB" id="A0A927GR43"/>
<evidence type="ECO:0000256" key="1">
    <source>
        <dbReference type="ARBA" id="ARBA00023015"/>
    </source>
</evidence>
<evidence type="ECO:0000313" key="6">
    <source>
        <dbReference type="EMBL" id="MBD2845058.1"/>
    </source>
</evidence>
<dbReference type="Proteomes" id="UP000621560">
    <property type="component" value="Unassembled WGS sequence"/>
</dbReference>
<dbReference type="SUPFAM" id="SSF51215">
    <property type="entry name" value="Regulatory protein AraC"/>
    <property type="match status" value="1"/>
</dbReference>
<evidence type="ECO:0000256" key="2">
    <source>
        <dbReference type="ARBA" id="ARBA00023125"/>
    </source>
</evidence>
<dbReference type="Pfam" id="PF02311">
    <property type="entry name" value="AraC_binding"/>
    <property type="match status" value="1"/>
</dbReference>
<evidence type="ECO:0000259" key="5">
    <source>
        <dbReference type="PROSITE" id="PS01124"/>
    </source>
</evidence>
<dbReference type="Gene3D" id="1.10.10.60">
    <property type="entry name" value="Homeodomain-like"/>
    <property type="match status" value="2"/>
</dbReference>
<dbReference type="RefSeq" id="WP_190916276.1">
    <property type="nucleotide sequence ID" value="NZ_JACXIZ010000013.1"/>
</dbReference>
<dbReference type="PANTHER" id="PTHR43280">
    <property type="entry name" value="ARAC-FAMILY TRANSCRIPTIONAL REGULATOR"/>
    <property type="match status" value="1"/>
</dbReference>
<dbReference type="SUPFAM" id="SSF46689">
    <property type="entry name" value="Homeodomain-like"/>
    <property type="match status" value="2"/>
</dbReference>
<dbReference type="GO" id="GO:0003700">
    <property type="term" value="F:DNA-binding transcription factor activity"/>
    <property type="evidence" value="ECO:0007669"/>
    <property type="project" value="InterPro"/>
</dbReference>
<dbReference type="InterPro" id="IPR009057">
    <property type="entry name" value="Homeodomain-like_sf"/>
</dbReference>
<accession>A0A927GR43</accession>
<keyword evidence="2" id="KW-0238">DNA-binding</keyword>
<evidence type="ECO:0000256" key="3">
    <source>
        <dbReference type="ARBA" id="ARBA00023163"/>
    </source>
</evidence>
<dbReference type="GO" id="GO:0043565">
    <property type="term" value="F:sequence-specific DNA binding"/>
    <property type="evidence" value="ECO:0007669"/>
    <property type="project" value="InterPro"/>
</dbReference>
<dbReference type="InterPro" id="IPR014710">
    <property type="entry name" value="RmlC-like_jellyroll"/>
</dbReference>
<dbReference type="PANTHER" id="PTHR43280:SF2">
    <property type="entry name" value="HTH-TYPE TRANSCRIPTIONAL REGULATOR EXSA"/>
    <property type="match status" value="1"/>
</dbReference>
<dbReference type="SMART" id="SM00342">
    <property type="entry name" value="HTH_ARAC"/>
    <property type="match status" value="1"/>
</dbReference>
<name>A0A927GR43_9BACL</name>
<dbReference type="Gene3D" id="2.60.120.10">
    <property type="entry name" value="Jelly Rolls"/>
    <property type="match status" value="1"/>
</dbReference>
<dbReference type="Pfam" id="PF12833">
    <property type="entry name" value="HTH_18"/>
    <property type="match status" value="1"/>
</dbReference>
<gene>
    <name evidence="6" type="ORF">IDH44_07635</name>
</gene>
<evidence type="ECO:0000256" key="4">
    <source>
        <dbReference type="SAM" id="MobiDB-lite"/>
    </source>
</evidence>
<protein>
    <submittedName>
        <fullName evidence="6">Helix-turn-helix transcriptional regulator</fullName>
    </submittedName>
</protein>
<keyword evidence="7" id="KW-1185">Reference proteome</keyword>
<dbReference type="InterPro" id="IPR018060">
    <property type="entry name" value="HTH_AraC"/>
</dbReference>
<dbReference type="EMBL" id="JACXIZ010000013">
    <property type="protein sequence ID" value="MBD2845058.1"/>
    <property type="molecule type" value="Genomic_DNA"/>
</dbReference>
<organism evidence="6 7">
    <name type="scientific">Paenibacillus sabuli</name>
    <dbReference type="NCBI Taxonomy" id="2772509"/>
    <lineage>
        <taxon>Bacteria</taxon>
        <taxon>Bacillati</taxon>
        <taxon>Bacillota</taxon>
        <taxon>Bacilli</taxon>
        <taxon>Bacillales</taxon>
        <taxon>Paenibacillaceae</taxon>
        <taxon>Paenibacillus</taxon>
    </lineage>
</organism>
<evidence type="ECO:0000313" key="7">
    <source>
        <dbReference type="Proteomes" id="UP000621560"/>
    </source>
</evidence>
<dbReference type="InterPro" id="IPR003313">
    <property type="entry name" value="AraC-bd"/>
</dbReference>